<dbReference type="PANTHER" id="PTHR10758:SF2">
    <property type="entry name" value="26S PROTEASOME NON-ATPASE REGULATORY SUBUNIT 3"/>
    <property type="match status" value="1"/>
</dbReference>
<gene>
    <name evidence="5" type="ORF">DUNSADRAFT_5029</name>
</gene>
<dbReference type="SMART" id="SM00088">
    <property type="entry name" value="PINT"/>
    <property type="match status" value="1"/>
</dbReference>
<evidence type="ECO:0000256" key="1">
    <source>
        <dbReference type="ARBA" id="ARBA00007912"/>
    </source>
</evidence>
<dbReference type="Proteomes" id="UP000815325">
    <property type="component" value="Unassembled WGS sequence"/>
</dbReference>
<feature type="region of interest" description="Disordered" evidence="3">
    <location>
        <begin position="100"/>
        <end position="122"/>
    </location>
</feature>
<evidence type="ECO:0000259" key="4">
    <source>
        <dbReference type="PROSITE" id="PS50250"/>
    </source>
</evidence>
<organism evidence="5 6">
    <name type="scientific">Dunaliella salina</name>
    <name type="common">Green alga</name>
    <name type="synonym">Protococcus salinus</name>
    <dbReference type="NCBI Taxonomy" id="3046"/>
    <lineage>
        <taxon>Eukaryota</taxon>
        <taxon>Viridiplantae</taxon>
        <taxon>Chlorophyta</taxon>
        <taxon>core chlorophytes</taxon>
        <taxon>Chlorophyceae</taxon>
        <taxon>CS clade</taxon>
        <taxon>Chlamydomonadales</taxon>
        <taxon>Dunaliellaceae</taxon>
        <taxon>Dunaliella</taxon>
    </lineage>
</organism>
<reference evidence="5" key="1">
    <citation type="submission" date="2017-08" db="EMBL/GenBank/DDBJ databases">
        <authorList>
            <person name="Polle J.E."/>
            <person name="Barry K."/>
            <person name="Cushman J."/>
            <person name="Schmutz J."/>
            <person name="Tran D."/>
            <person name="Hathwaick L.T."/>
            <person name="Yim W.C."/>
            <person name="Jenkins J."/>
            <person name="Mckie-Krisberg Z.M."/>
            <person name="Prochnik S."/>
            <person name="Lindquist E."/>
            <person name="Dockter R.B."/>
            <person name="Adam C."/>
            <person name="Molina H."/>
            <person name="Bunkerborg J."/>
            <person name="Jin E."/>
            <person name="Buchheim M."/>
            <person name="Magnuson J."/>
        </authorList>
    </citation>
    <scope>NUCLEOTIDE SEQUENCE</scope>
    <source>
        <strain evidence="5">CCAP 19/18</strain>
    </source>
</reference>
<keyword evidence="2 5" id="KW-0647">Proteasome</keyword>
<accession>A0ABQ7HAB5</accession>
<dbReference type="InterPro" id="IPR011990">
    <property type="entry name" value="TPR-like_helical_dom_sf"/>
</dbReference>
<dbReference type="Pfam" id="PF25573">
    <property type="entry name" value="TPR_PSMD3_N"/>
    <property type="match status" value="1"/>
</dbReference>
<evidence type="ECO:0000256" key="2">
    <source>
        <dbReference type="ARBA" id="ARBA00022942"/>
    </source>
</evidence>
<dbReference type="EMBL" id="MU069437">
    <property type="protein sequence ID" value="KAF5843792.1"/>
    <property type="molecule type" value="Genomic_DNA"/>
</dbReference>
<dbReference type="InterPro" id="IPR013586">
    <property type="entry name" value="PSMD3_C"/>
</dbReference>
<dbReference type="InterPro" id="IPR000717">
    <property type="entry name" value="PCI_dom"/>
</dbReference>
<name>A0ABQ7HAB5_DUNSA</name>
<feature type="compositionally biased region" description="Basic and acidic residues" evidence="3">
    <location>
        <begin position="1"/>
        <end position="12"/>
    </location>
</feature>
<comment type="similarity">
    <text evidence="1">Belongs to the proteasome subunit S3 family.</text>
</comment>
<comment type="caution">
    <text evidence="5">The sequence shown here is derived from an EMBL/GenBank/DDBJ whole genome shotgun (WGS) entry which is preliminary data.</text>
</comment>
<evidence type="ECO:0000256" key="3">
    <source>
        <dbReference type="SAM" id="MobiDB-lite"/>
    </source>
</evidence>
<evidence type="ECO:0000313" key="6">
    <source>
        <dbReference type="Proteomes" id="UP000815325"/>
    </source>
</evidence>
<dbReference type="PROSITE" id="PS50250">
    <property type="entry name" value="PCI"/>
    <property type="match status" value="1"/>
</dbReference>
<dbReference type="Pfam" id="PF08375">
    <property type="entry name" value="Rpn3_C"/>
    <property type="match status" value="1"/>
</dbReference>
<evidence type="ECO:0000313" key="5">
    <source>
        <dbReference type="EMBL" id="KAF5843792.1"/>
    </source>
</evidence>
<proteinExistence type="inferred from homology"/>
<dbReference type="SUPFAM" id="SSF48452">
    <property type="entry name" value="TPR-like"/>
    <property type="match status" value="1"/>
</dbReference>
<dbReference type="SMART" id="SM00753">
    <property type="entry name" value="PAM"/>
    <property type="match status" value="1"/>
</dbReference>
<protein>
    <submittedName>
        <fullName evidence="5">26S proteasome regulatory complex</fullName>
    </submittedName>
</protein>
<dbReference type="InterPro" id="IPR036390">
    <property type="entry name" value="WH_DNA-bd_sf"/>
</dbReference>
<dbReference type="GO" id="GO:0000502">
    <property type="term" value="C:proteasome complex"/>
    <property type="evidence" value="ECO:0007669"/>
    <property type="project" value="UniProtKB-KW"/>
</dbReference>
<dbReference type="InterPro" id="IPR057985">
    <property type="entry name" value="TPR_PSMD3_N"/>
</dbReference>
<keyword evidence="6" id="KW-1185">Reference proteome</keyword>
<dbReference type="Pfam" id="PF01399">
    <property type="entry name" value="PCI"/>
    <property type="match status" value="1"/>
</dbReference>
<sequence>MVAEKMDTDKQADGPAPETEAKAGQARQMSPLEALFGLVNVLETSVKLKETKMGRVMRICASTRSQLSPETLRAFFSTVLADDVESKGFLTAHAEQASAGQVAAMDTSEASSSGKAESQKPTNTPEVEIMCFMLLLMNLLDNKKAQQAKEVSIKALQRLSTLNRRTLDTIAARIYFYYAWSHEQTGQLADVRSTLLALHRTTTLRHDSIGQETLLNLLLRNYLHYGLYDQAEKFRSKAQKEDVFRSHQQYCRYLYYLGRIRAIQLEYSEARDCLQQASRKAPTSALGFRVTADKWLTLVRLLLGEVPERAEFAVPGLSQPLQPYYEVTQAVRRGNLDAFAQVAAKYDAVFRADATRNLVTRLHQNVLRTGLKRISMAYSRISLADVAAKLALPSVEDTECIVAKAIRDGGVDAVLDHDTGAMASKETQDVYVSSEPAEAFHARVAFCLDLHNEAIKAMRYEVCCSRMRASRRRQ</sequence>
<dbReference type="Gene3D" id="1.25.40.10">
    <property type="entry name" value="Tetratricopeptide repeat domain"/>
    <property type="match status" value="1"/>
</dbReference>
<dbReference type="SUPFAM" id="SSF46785">
    <property type="entry name" value="Winged helix' DNA-binding domain"/>
    <property type="match status" value="1"/>
</dbReference>
<dbReference type="InterPro" id="IPR050756">
    <property type="entry name" value="CSN3"/>
</dbReference>
<feature type="region of interest" description="Disordered" evidence="3">
    <location>
        <begin position="1"/>
        <end position="27"/>
    </location>
</feature>
<dbReference type="Gene3D" id="1.25.40.570">
    <property type="match status" value="1"/>
</dbReference>
<feature type="compositionally biased region" description="Polar residues" evidence="3">
    <location>
        <begin position="108"/>
        <end position="122"/>
    </location>
</feature>
<feature type="domain" description="PCI" evidence="4">
    <location>
        <begin position="251"/>
        <end position="429"/>
    </location>
</feature>
<dbReference type="PANTHER" id="PTHR10758">
    <property type="entry name" value="26S PROTEASOME NON-ATPASE REGULATORY SUBUNIT 3/COP9 SIGNALOSOME COMPLEX SUBUNIT 3"/>
    <property type="match status" value="1"/>
</dbReference>